<organism evidence="1 2">
    <name type="scientific">Marinobacter algicola DG893</name>
    <dbReference type="NCBI Taxonomy" id="443152"/>
    <lineage>
        <taxon>Bacteria</taxon>
        <taxon>Pseudomonadati</taxon>
        <taxon>Pseudomonadota</taxon>
        <taxon>Gammaproteobacteria</taxon>
        <taxon>Pseudomonadales</taxon>
        <taxon>Marinobacteraceae</taxon>
        <taxon>Marinobacter</taxon>
    </lineage>
</organism>
<sequence length="401" mass="43948">MTNKNAVLINPTDTVVSLGDLAYAGTLLMDSRPPEHRLIMALASLSHLLTAVVLSERILVIGHEDNMTEAPSSLMYSLLKKHCRVLNISLTDEALTAGAAVWNDPVKEFGTRTCAVAFESEHLLVTGRPLPEPTRMFISDLLDAPGLSSLAFDALPLFQGVRATLAEYSISQALSLPFAPNPVLSVPILLNELRANTAKEDLVRLVDEMRHETATLYDQSRAGATLDLHRNANIYCLRLPAILMSIINQSKSLPDAVKIAADISNTSEAAAFRNWCKNMETLADPKTYVERLQAARMTLERLGRTIDTGAGSELTVTAGPLSTQLPVPSIKRAVHWANVDIRFVKPRRFLLNMLSQARQMNSVDEKLANILGVDRRSALNAAALFVKSSKEILDANVKRIH</sequence>
<proteinExistence type="predicted"/>
<dbReference type="RefSeq" id="WP_007152193.1">
    <property type="nucleotide sequence ID" value="NZ_ABCP01000002.1"/>
</dbReference>
<evidence type="ECO:0000313" key="2">
    <source>
        <dbReference type="Proteomes" id="UP000005856"/>
    </source>
</evidence>
<dbReference type="AlphaFoldDB" id="A6EVZ2"/>
<name>A6EVZ2_9GAMM</name>
<comment type="caution">
    <text evidence="1">The sequence shown here is derived from an EMBL/GenBank/DDBJ whole genome shotgun (WGS) entry which is preliminary data.</text>
</comment>
<protein>
    <submittedName>
        <fullName evidence="1">Uncharacterized protein</fullName>
    </submittedName>
</protein>
<evidence type="ECO:0000313" key="1">
    <source>
        <dbReference type="EMBL" id="EDM49179.1"/>
    </source>
</evidence>
<reference evidence="1 2" key="1">
    <citation type="submission" date="2007-06" db="EMBL/GenBank/DDBJ databases">
        <authorList>
            <person name="Green D."/>
            <person name="Ferriera S."/>
            <person name="Johnson J."/>
            <person name="Kravitz S."/>
            <person name="Beeson K."/>
            <person name="Sutton G."/>
            <person name="Rogers Y.-H."/>
            <person name="Friedman R."/>
            <person name="Frazier M."/>
            <person name="Venter J.C."/>
        </authorList>
    </citation>
    <scope>NUCLEOTIDE SEQUENCE [LARGE SCALE GENOMIC DNA]</scope>
    <source>
        <strain evidence="1 2">DG893</strain>
    </source>
</reference>
<dbReference type="EMBL" id="ABCP01000002">
    <property type="protein sequence ID" value="EDM49179.1"/>
    <property type="molecule type" value="Genomic_DNA"/>
</dbReference>
<accession>A6EVZ2</accession>
<dbReference type="Proteomes" id="UP000005856">
    <property type="component" value="Unassembled WGS sequence"/>
</dbReference>
<gene>
    <name evidence="1" type="ORF">MDG893_07275</name>
</gene>
<keyword evidence="2" id="KW-1185">Reference proteome</keyword>